<proteinExistence type="predicted"/>
<keyword evidence="2" id="KW-1185">Reference proteome</keyword>
<dbReference type="EMBL" id="BAABAB010000010">
    <property type="protein sequence ID" value="GAA3614461.1"/>
    <property type="molecule type" value="Genomic_DNA"/>
</dbReference>
<dbReference type="InterPro" id="IPR012349">
    <property type="entry name" value="Split_barrel_FMN-bd"/>
</dbReference>
<protein>
    <recommendedName>
        <fullName evidence="3">Nitroreductase family deazaflavin-dependent oxidoreductase</fullName>
    </recommendedName>
</protein>
<name>A0ABP6ZQ51_9ACTN</name>
<evidence type="ECO:0000313" key="2">
    <source>
        <dbReference type="Proteomes" id="UP001501490"/>
    </source>
</evidence>
<organism evidence="1 2">
    <name type="scientific">Microlunatus ginsengisoli</name>
    <dbReference type="NCBI Taxonomy" id="363863"/>
    <lineage>
        <taxon>Bacteria</taxon>
        <taxon>Bacillati</taxon>
        <taxon>Actinomycetota</taxon>
        <taxon>Actinomycetes</taxon>
        <taxon>Propionibacteriales</taxon>
        <taxon>Propionibacteriaceae</taxon>
        <taxon>Microlunatus</taxon>
    </lineage>
</organism>
<accession>A0ABP6ZQ51</accession>
<dbReference type="RefSeq" id="WP_344803064.1">
    <property type="nucleotide sequence ID" value="NZ_BAABAB010000010.1"/>
</dbReference>
<dbReference type="Gene3D" id="2.30.110.10">
    <property type="entry name" value="Electron Transport, Fmn-binding Protein, Chain A"/>
    <property type="match status" value="1"/>
</dbReference>
<comment type="caution">
    <text evidence="1">The sequence shown here is derived from an EMBL/GenBank/DDBJ whole genome shotgun (WGS) entry which is preliminary data.</text>
</comment>
<dbReference type="Proteomes" id="UP001501490">
    <property type="component" value="Unassembled WGS sequence"/>
</dbReference>
<evidence type="ECO:0008006" key="3">
    <source>
        <dbReference type="Google" id="ProtNLM"/>
    </source>
</evidence>
<gene>
    <name evidence="1" type="ORF">GCM10022236_15470</name>
</gene>
<reference evidence="2" key="1">
    <citation type="journal article" date="2019" name="Int. J. Syst. Evol. Microbiol.">
        <title>The Global Catalogue of Microorganisms (GCM) 10K type strain sequencing project: providing services to taxonomists for standard genome sequencing and annotation.</title>
        <authorList>
            <consortium name="The Broad Institute Genomics Platform"/>
            <consortium name="The Broad Institute Genome Sequencing Center for Infectious Disease"/>
            <person name="Wu L."/>
            <person name="Ma J."/>
        </authorList>
    </citation>
    <scope>NUCLEOTIDE SEQUENCE [LARGE SCALE GENOMIC DNA]</scope>
    <source>
        <strain evidence="2">JCM 16929</strain>
    </source>
</reference>
<sequence length="128" mass="14123">MAGVPRGAKQFNKIAIHLAGHRFPSVWAVLRHRGRKSGNEYAVPIAVIPTDSTFLIALPWGRGTDWVRNVRSAGMCTIKWKGVEYECTAPTFVDKATALAAATGLTRRILRRGDFPHGFIQLDRRPAG</sequence>
<evidence type="ECO:0000313" key="1">
    <source>
        <dbReference type="EMBL" id="GAA3614461.1"/>
    </source>
</evidence>